<keyword evidence="4" id="KW-0028">Amino-acid biosynthesis</keyword>
<dbReference type="EC" id="3.1.3.15" evidence="3"/>
<evidence type="ECO:0000256" key="1">
    <source>
        <dbReference type="ARBA" id="ARBA00004970"/>
    </source>
</evidence>
<reference evidence="9 10" key="1">
    <citation type="submission" date="2019-12" db="EMBL/GenBank/DDBJ databases">
        <title>Isolation and characterization of three novel carbon monoxide-oxidizing members of Halobacteria from salione crusts and soils.</title>
        <authorList>
            <person name="Myers M.R."/>
            <person name="King G.M."/>
        </authorList>
    </citation>
    <scope>NUCLEOTIDE SEQUENCE [LARGE SCALE GENOMIC DNA]</scope>
    <source>
        <strain evidence="9 10">WSA2</strain>
    </source>
</reference>
<dbReference type="InterPro" id="IPR010140">
    <property type="entry name" value="Histidinol_P_phosphatase_HisJ"/>
</dbReference>
<evidence type="ECO:0000256" key="7">
    <source>
        <dbReference type="ARBA" id="ARBA00049158"/>
    </source>
</evidence>
<evidence type="ECO:0000259" key="8">
    <source>
        <dbReference type="Pfam" id="PF02811"/>
    </source>
</evidence>
<dbReference type="InterPro" id="IPR004013">
    <property type="entry name" value="PHP_dom"/>
</dbReference>
<evidence type="ECO:0000256" key="4">
    <source>
        <dbReference type="ARBA" id="ARBA00022605"/>
    </source>
</evidence>
<dbReference type="PANTHER" id="PTHR21039:SF0">
    <property type="entry name" value="HISTIDINOL-PHOSPHATASE"/>
    <property type="match status" value="1"/>
</dbReference>
<dbReference type="EMBL" id="WUUS01000010">
    <property type="protein sequence ID" value="MXR42764.1"/>
    <property type="molecule type" value="Genomic_DNA"/>
</dbReference>
<evidence type="ECO:0000256" key="6">
    <source>
        <dbReference type="ARBA" id="ARBA00023102"/>
    </source>
</evidence>
<protein>
    <recommendedName>
        <fullName evidence="3">histidinol-phosphatase</fullName>
        <ecNumber evidence="3">3.1.3.15</ecNumber>
    </recommendedName>
</protein>
<keyword evidence="6" id="KW-0368">Histidine biosynthesis</keyword>
<sequence>MHDYHAHSAYSDGEQLHRMLDAAADAGLDGVGFADHCSLTRDPHWREQRARYARTFDLTYERRRTAIEALRADRDIAVHDAVEVDYEPGADDRIGAFLADADFDYAVGSVHYVLGHTVFAFEDFSTPDTPDPDAVVDAYYDAVVSLLEAELFEVAAHLDVIEAHPQLAGRRTKEQVRRVADAAAASRTVPEINAKRLLREDGPDLHPTGALRTALSDRGVSFTVGTDAHGPEAYDGRARELERFCEDAGIDPVAPTDLAA</sequence>
<comment type="caution">
    <text evidence="9">The sequence shown here is derived from an EMBL/GenBank/DDBJ whole genome shotgun (WGS) entry which is preliminary data.</text>
</comment>
<evidence type="ECO:0000313" key="9">
    <source>
        <dbReference type="EMBL" id="MXR42764.1"/>
    </source>
</evidence>
<organism evidence="9 10">
    <name type="scientific">Halobaculum saliterrae</name>
    <dbReference type="NCBI Taxonomy" id="2073113"/>
    <lineage>
        <taxon>Archaea</taxon>
        <taxon>Methanobacteriati</taxon>
        <taxon>Methanobacteriota</taxon>
        <taxon>Stenosarchaea group</taxon>
        <taxon>Halobacteria</taxon>
        <taxon>Halobacteriales</taxon>
        <taxon>Haloferacaceae</taxon>
        <taxon>Halobaculum</taxon>
    </lineage>
</organism>
<dbReference type="AlphaFoldDB" id="A0A6B0SV42"/>
<keyword evidence="10" id="KW-1185">Reference proteome</keyword>
<evidence type="ECO:0000256" key="3">
    <source>
        <dbReference type="ARBA" id="ARBA00013085"/>
    </source>
</evidence>
<dbReference type="InterPro" id="IPR016195">
    <property type="entry name" value="Pol/histidinol_Pase-like"/>
</dbReference>
<evidence type="ECO:0000313" key="10">
    <source>
        <dbReference type="Proteomes" id="UP000437065"/>
    </source>
</evidence>
<accession>A0A6B0SV42</accession>
<comment type="similarity">
    <text evidence="2">Belongs to the PHP hydrolase family. HisK subfamily.</text>
</comment>
<dbReference type="GO" id="GO:0000105">
    <property type="term" value="P:L-histidine biosynthetic process"/>
    <property type="evidence" value="ECO:0007669"/>
    <property type="project" value="UniProtKB-UniPathway"/>
</dbReference>
<dbReference type="UniPathway" id="UPA00031">
    <property type="reaction ID" value="UER00013"/>
</dbReference>
<name>A0A6B0SV42_9EURY</name>
<dbReference type="GO" id="GO:0004401">
    <property type="term" value="F:histidinol-phosphatase activity"/>
    <property type="evidence" value="ECO:0007669"/>
    <property type="project" value="UniProtKB-EC"/>
</dbReference>
<dbReference type="PANTHER" id="PTHR21039">
    <property type="entry name" value="HISTIDINOL PHOSPHATASE-RELATED"/>
    <property type="match status" value="1"/>
</dbReference>
<evidence type="ECO:0000256" key="2">
    <source>
        <dbReference type="ARBA" id="ARBA00009152"/>
    </source>
</evidence>
<keyword evidence="5" id="KW-0378">Hydrolase</keyword>
<dbReference type="SUPFAM" id="SSF89550">
    <property type="entry name" value="PHP domain-like"/>
    <property type="match status" value="1"/>
</dbReference>
<comment type="catalytic activity">
    <reaction evidence="7">
        <text>L-histidinol phosphate + H2O = L-histidinol + phosphate</text>
        <dbReference type="Rhea" id="RHEA:14465"/>
        <dbReference type="ChEBI" id="CHEBI:15377"/>
        <dbReference type="ChEBI" id="CHEBI:43474"/>
        <dbReference type="ChEBI" id="CHEBI:57699"/>
        <dbReference type="ChEBI" id="CHEBI:57980"/>
        <dbReference type="EC" id="3.1.3.15"/>
    </reaction>
</comment>
<comment type="pathway">
    <text evidence="1">Amino-acid biosynthesis; L-histidine biosynthesis; L-histidine from 5-phospho-alpha-D-ribose 1-diphosphate: step 8/9.</text>
</comment>
<feature type="domain" description="PHP" evidence="8">
    <location>
        <begin position="3"/>
        <end position="193"/>
    </location>
</feature>
<dbReference type="Gene3D" id="3.20.20.140">
    <property type="entry name" value="Metal-dependent hydrolases"/>
    <property type="match status" value="1"/>
</dbReference>
<dbReference type="GO" id="GO:0005737">
    <property type="term" value="C:cytoplasm"/>
    <property type="evidence" value="ECO:0007669"/>
    <property type="project" value="TreeGrafter"/>
</dbReference>
<dbReference type="Pfam" id="PF02811">
    <property type="entry name" value="PHP"/>
    <property type="match status" value="1"/>
</dbReference>
<proteinExistence type="inferred from homology"/>
<dbReference type="Proteomes" id="UP000437065">
    <property type="component" value="Unassembled WGS sequence"/>
</dbReference>
<dbReference type="RefSeq" id="WP_321168153.1">
    <property type="nucleotide sequence ID" value="NZ_WUUS01000010.1"/>
</dbReference>
<evidence type="ECO:0000256" key="5">
    <source>
        <dbReference type="ARBA" id="ARBA00022801"/>
    </source>
</evidence>
<gene>
    <name evidence="9" type="ORF">GRX01_15630</name>
</gene>